<evidence type="ECO:0000259" key="4">
    <source>
        <dbReference type="PROSITE" id="PS51767"/>
    </source>
</evidence>
<proteinExistence type="inferred from homology"/>
<feature type="region of interest" description="Disordered" evidence="2">
    <location>
        <begin position="188"/>
        <end position="270"/>
    </location>
</feature>
<evidence type="ECO:0000256" key="2">
    <source>
        <dbReference type="SAM" id="MobiDB-lite"/>
    </source>
</evidence>
<gene>
    <name evidence="5" type="ORF">BCR43DRAFT_529704</name>
</gene>
<accession>A0A1X2HNR6</accession>
<evidence type="ECO:0000256" key="3">
    <source>
        <dbReference type="SAM" id="SignalP"/>
    </source>
</evidence>
<name>A0A1X2HNR6_SYNRA</name>
<organism evidence="5 6">
    <name type="scientific">Syncephalastrum racemosum</name>
    <name type="common">Filamentous fungus</name>
    <dbReference type="NCBI Taxonomy" id="13706"/>
    <lineage>
        <taxon>Eukaryota</taxon>
        <taxon>Fungi</taxon>
        <taxon>Fungi incertae sedis</taxon>
        <taxon>Mucoromycota</taxon>
        <taxon>Mucoromycotina</taxon>
        <taxon>Mucoromycetes</taxon>
        <taxon>Mucorales</taxon>
        <taxon>Syncephalastraceae</taxon>
        <taxon>Syncephalastrum</taxon>
    </lineage>
</organism>
<dbReference type="CDD" id="cd05471">
    <property type="entry name" value="pepsin_like"/>
    <property type="match status" value="1"/>
</dbReference>
<dbReference type="EMBL" id="MCGN01000002">
    <property type="protein sequence ID" value="ORZ00988.1"/>
    <property type="molecule type" value="Genomic_DNA"/>
</dbReference>
<dbReference type="SUPFAM" id="SSF50630">
    <property type="entry name" value="Acid proteases"/>
    <property type="match status" value="1"/>
</dbReference>
<comment type="caution">
    <text evidence="5">The sequence shown here is derived from an EMBL/GenBank/DDBJ whole genome shotgun (WGS) entry which is preliminary data.</text>
</comment>
<dbReference type="InterPro" id="IPR034164">
    <property type="entry name" value="Pepsin-like_dom"/>
</dbReference>
<dbReference type="InParanoid" id="A0A1X2HNR6"/>
<keyword evidence="3" id="KW-0732">Signal</keyword>
<dbReference type="InterPro" id="IPR021109">
    <property type="entry name" value="Peptidase_aspartic_dom_sf"/>
</dbReference>
<feature type="signal peptide" evidence="3">
    <location>
        <begin position="1"/>
        <end position="17"/>
    </location>
</feature>
<dbReference type="Gene3D" id="2.40.70.10">
    <property type="entry name" value="Acid Proteases"/>
    <property type="match status" value="2"/>
</dbReference>
<dbReference type="PROSITE" id="PS51767">
    <property type="entry name" value="PEPTIDASE_A1"/>
    <property type="match status" value="1"/>
</dbReference>
<reference evidence="5 6" key="1">
    <citation type="submission" date="2016-07" db="EMBL/GenBank/DDBJ databases">
        <title>Pervasive Adenine N6-methylation of Active Genes in Fungi.</title>
        <authorList>
            <consortium name="DOE Joint Genome Institute"/>
            <person name="Mondo S.J."/>
            <person name="Dannebaum R.O."/>
            <person name="Kuo R.C."/>
            <person name="Labutti K."/>
            <person name="Haridas S."/>
            <person name="Kuo A."/>
            <person name="Salamov A."/>
            <person name="Ahrendt S.R."/>
            <person name="Lipzen A."/>
            <person name="Sullivan W."/>
            <person name="Andreopoulos W.B."/>
            <person name="Clum A."/>
            <person name="Lindquist E."/>
            <person name="Daum C."/>
            <person name="Ramamoorthy G.K."/>
            <person name="Gryganskyi A."/>
            <person name="Culley D."/>
            <person name="Magnuson J.K."/>
            <person name="James T.Y."/>
            <person name="O'Malley M.A."/>
            <person name="Stajich J.E."/>
            <person name="Spatafora J.W."/>
            <person name="Visel A."/>
            <person name="Grigoriev I.V."/>
        </authorList>
    </citation>
    <scope>NUCLEOTIDE SEQUENCE [LARGE SCALE GENOMIC DNA]</scope>
    <source>
        <strain evidence="5 6">NRRL 2496</strain>
    </source>
</reference>
<dbReference type="PANTHER" id="PTHR47966:SF51">
    <property type="entry name" value="BETA-SITE APP-CLEAVING ENZYME, ISOFORM A-RELATED"/>
    <property type="match status" value="1"/>
</dbReference>
<dbReference type="OMA" id="CKTENCL"/>
<keyword evidence="6" id="KW-1185">Reference proteome</keyword>
<evidence type="ECO:0000256" key="1">
    <source>
        <dbReference type="ARBA" id="ARBA00007447"/>
    </source>
</evidence>
<feature type="chain" id="PRO_5013230780" evidence="3">
    <location>
        <begin position="18"/>
        <end position="465"/>
    </location>
</feature>
<feature type="compositionally biased region" description="Low complexity" evidence="2">
    <location>
        <begin position="201"/>
        <end position="262"/>
    </location>
</feature>
<dbReference type="STRING" id="13706.A0A1X2HNR6"/>
<dbReference type="GO" id="GO:0006508">
    <property type="term" value="P:proteolysis"/>
    <property type="evidence" value="ECO:0007669"/>
    <property type="project" value="InterPro"/>
</dbReference>
<feature type="domain" description="Peptidase A1" evidence="4">
    <location>
        <begin position="45"/>
        <end position="449"/>
    </location>
</feature>
<dbReference type="InterPro" id="IPR001461">
    <property type="entry name" value="Aspartic_peptidase_A1"/>
</dbReference>
<dbReference type="OrthoDB" id="771136at2759"/>
<dbReference type="GO" id="GO:0004190">
    <property type="term" value="F:aspartic-type endopeptidase activity"/>
    <property type="evidence" value="ECO:0007669"/>
    <property type="project" value="InterPro"/>
</dbReference>
<dbReference type="Pfam" id="PF00026">
    <property type="entry name" value="Asp"/>
    <property type="match status" value="2"/>
</dbReference>
<comment type="similarity">
    <text evidence="1">Belongs to the peptidase A1 family.</text>
</comment>
<dbReference type="Proteomes" id="UP000242180">
    <property type="component" value="Unassembled WGS sequence"/>
</dbReference>
<dbReference type="AlphaFoldDB" id="A0A1X2HNR6"/>
<dbReference type="PRINTS" id="PR00792">
    <property type="entry name" value="PEPSIN"/>
</dbReference>
<feature type="compositionally biased region" description="Polar residues" evidence="2">
    <location>
        <begin position="188"/>
        <end position="200"/>
    </location>
</feature>
<dbReference type="PANTHER" id="PTHR47966">
    <property type="entry name" value="BETA-SITE APP-CLEAVING ENZYME, ISOFORM A-RELATED"/>
    <property type="match status" value="1"/>
</dbReference>
<evidence type="ECO:0000313" key="5">
    <source>
        <dbReference type="EMBL" id="ORZ00988.1"/>
    </source>
</evidence>
<dbReference type="InterPro" id="IPR033121">
    <property type="entry name" value="PEPTIDASE_A1"/>
</dbReference>
<evidence type="ECO:0000313" key="6">
    <source>
        <dbReference type="Proteomes" id="UP000242180"/>
    </source>
</evidence>
<protein>
    <submittedName>
        <fullName evidence="5">Aspartic peptidase domain-containing protein</fullName>
    </submittedName>
</protein>
<sequence>MRATLLWIAALTAAAAAEPVRIPLYRRSNDGIVKAAADELDNGMLGGTVSIGNPPQDFTMAFDTSTGYSWVRTSRCKTENCLDRCTYYARRSSTAVSTGQKVKVKYDHGVCVDTTVYLDTVRFSGIEVANQPFGGAYRMTGFEHGFDGYFGLGRNIDFNRTQVYANGMDKRDLPSSAFVNNAYQSGSGLESSQFGMVTTDSSDSGFGQSGSVSSTDDTTTTTTTTTTVTDGTTNSTATATASSTDSGASTSTSTTATDNDSSSSDDTEVTSGGFGFVKRHSDTPAGYLILGGVDKSAIEGDVSYIPLASDSSNWDVPIKKVTFGDKLELKQEKHAVATVSTSESLILMPADQADAYHAKFGGKFLQRTGTYKVKCSKIKDMPTLKIYLGDDHIVELPPQYYTRVINADRDCCATRLSRSDSESDWVLGTSFTNNFYTTFDSVEETLGLALKKGHKQDGLKIYKRA</sequence>